<dbReference type="GO" id="GO:0034464">
    <property type="term" value="C:BBSome"/>
    <property type="evidence" value="ECO:0007669"/>
    <property type="project" value="TreeGrafter"/>
</dbReference>
<dbReference type="GO" id="GO:0060271">
    <property type="term" value="P:cilium assembly"/>
    <property type="evidence" value="ECO:0007669"/>
    <property type="project" value="TreeGrafter"/>
</dbReference>
<gene>
    <name evidence="4" type="ORF">TCIL3000_3_2330</name>
</gene>
<evidence type="ECO:0000313" key="4">
    <source>
        <dbReference type="EMBL" id="CCC89801.1"/>
    </source>
</evidence>
<protein>
    <submittedName>
        <fullName evidence="4">Uncharacterized protein TCIL3000_3_2330</fullName>
    </submittedName>
</protein>
<dbReference type="InterPro" id="IPR036322">
    <property type="entry name" value="WD40_repeat_dom_sf"/>
</dbReference>
<accession>G0UK96</accession>
<dbReference type="SUPFAM" id="SSF50978">
    <property type="entry name" value="WD40 repeat-like"/>
    <property type="match status" value="1"/>
</dbReference>
<dbReference type="GO" id="GO:0016020">
    <property type="term" value="C:membrane"/>
    <property type="evidence" value="ECO:0007669"/>
    <property type="project" value="TreeGrafter"/>
</dbReference>
<evidence type="ECO:0000259" key="1">
    <source>
        <dbReference type="Pfam" id="PF23349"/>
    </source>
</evidence>
<sequence>MFSEFNLELIGHEVATASATSARCMVVHPLGKKSKQRLGVGDKDGVVTVFTVGRLGEKSVAFSTPPQQHPVSCMTLCEDQTFVVYGSRLEAYTRKGRMFFSFDTNVTERLHTVFVSIPFIITCGSFMVTGFREGEELGFYIAPDHINAMVAFIAPSAVQRSSFTFDDYRCVVGCSDRVIRMLCGNRLISELSCEASISSMCLSENQHAVYYGTEAGSVGCLDTQKSNVLLTRTLSYIPSDVQSAVTALAVCDINLDSKEELLVGRLDGTVQVFLIVAEEGGNDTTPICIWSGSVGSRVLTIAGGYVTQPNHPDVVVHSFSGKITAFTAGEAGVNVAGDPSVGGSVKDCLEGRTEYISNEIDRIKQEIIHKTQELAEFMGMADGEAPIMAVSSTFTLKCSVAQQVESPALLLAIESDTPLDNVVLQCDVELHILKLIGAVLIEQQEALSKCEDTMTLAILRPVSDQAHNCSVWFWVSDGVPGTIKLTALAAPAPRTAQVRSIPLRPLHLFARVGSDDTKHRKNLGALSVLVVDGAFTVRDIHNWLCQMLPGMPELCQVKQTTLVYENTFFSSVLKVEYGDKRGIFSSDSLVALATIKRFLSNRAVEQSLDVTVGVTLHDDAVQIELQCLAPLLASCNKTANDVRFLEAIRELQGDDSDDLSFLLEERKNVVGGSVATLERECSRALQNAGYIHDYLLNLYNSVADLKPGVAKMSATIKETLGAACVHARAEVLLEELQCSFQLSASKGATVPVHQTNVRAATDVVAEERGSAEGFIT</sequence>
<dbReference type="Pfam" id="PF23349">
    <property type="entry name" value="BBS7_hp"/>
    <property type="match status" value="1"/>
</dbReference>
<organism evidence="4">
    <name type="scientific">Trypanosoma congolense (strain IL3000)</name>
    <dbReference type="NCBI Taxonomy" id="1068625"/>
    <lineage>
        <taxon>Eukaryota</taxon>
        <taxon>Discoba</taxon>
        <taxon>Euglenozoa</taxon>
        <taxon>Kinetoplastea</taxon>
        <taxon>Metakinetoplastina</taxon>
        <taxon>Trypanosomatida</taxon>
        <taxon>Trypanosomatidae</taxon>
        <taxon>Trypanosoma</taxon>
        <taxon>Nannomonas</taxon>
    </lineage>
</organism>
<feature type="domain" description="BBS7 beta-propeller" evidence="3">
    <location>
        <begin position="31"/>
        <end position="327"/>
    </location>
</feature>
<proteinExistence type="predicted"/>
<dbReference type="InterPro" id="IPR015943">
    <property type="entry name" value="WD40/YVTN_repeat-like_dom_sf"/>
</dbReference>
<dbReference type="InterPro" id="IPR056332">
    <property type="entry name" value="Beta-prop_BBS7"/>
</dbReference>
<dbReference type="PANTHER" id="PTHR16074:SF4">
    <property type="entry name" value="BARDET-BIEDL SYNDROME 7 PROTEIN"/>
    <property type="match status" value="1"/>
</dbReference>
<dbReference type="PANTHER" id="PTHR16074">
    <property type="entry name" value="BARDET-BIEDL SYNDROME 7 PROTEIN"/>
    <property type="match status" value="1"/>
</dbReference>
<dbReference type="InterPro" id="IPR056333">
    <property type="entry name" value="BBS7_pf_dom"/>
</dbReference>
<dbReference type="AlphaFoldDB" id="G0UK96"/>
<name>G0UK96_TRYCI</name>
<feature type="domain" description="BBS7 platform" evidence="2">
    <location>
        <begin position="525"/>
        <end position="612"/>
    </location>
</feature>
<dbReference type="GO" id="GO:0008104">
    <property type="term" value="P:intracellular protein localization"/>
    <property type="evidence" value="ECO:0007669"/>
    <property type="project" value="TreeGrafter"/>
</dbReference>
<dbReference type="VEuPathDB" id="TriTrypDB:TcIL3000_3_2330"/>
<dbReference type="EMBL" id="HE575316">
    <property type="protein sequence ID" value="CCC89801.1"/>
    <property type="molecule type" value="Genomic_DNA"/>
</dbReference>
<dbReference type="InterPro" id="IPR056335">
    <property type="entry name" value="BBS7_hairpin"/>
</dbReference>
<feature type="domain" description="BBS7 helical hairpin" evidence="1">
    <location>
        <begin position="618"/>
        <end position="708"/>
    </location>
</feature>
<evidence type="ECO:0000259" key="2">
    <source>
        <dbReference type="Pfam" id="PF23361"/>
    </source>
</evidence>
<dbReference type="Pfam" id="PF23743">
    <property type="entry name" value="Beta-prop_BBS7"/>
    <property type="match status" value="1"/>
</dbReference>
<dbReference type="Gene3D" id="2.130.10.10">
    <property type="entry name" value="YVTN repeat-like/Quinoprotein amine dehydrogenase"/>
    <property type="match status" value="1"/>
</dbReference>
<dbReference type="GO" id="GO:0005930">
    <property type="term" value="C:axoneme"/>
    <property type="evidence" value="ECO:0007669"/>
    <property type="project" value="TreeGrafter"/>
</dbReference>
<reference evidence="4" key="1">
    <citation type="journal article" date="2012" name="Proc. Natl. Acad. Sci. U.S.A.">
        <title>Antigenic diversity is generated by distinct evolutionary mechanisms in African trypanosome species.</title>
        <authorList>
            <person name="Jackson A.P."/>
            <person name="Berry A."/>
            <person name="Aslett M."/>
            <person name="Allison H.C."/>
            <person name="Burton P."/>
            <person name="Vavrova-Anderson J."/>
            <person name="Brown R."/>
            <person name="Browne H."/>
            <person name="Corton N."/>
            <person name="Hauser H."/>
            <person name="Gamble J."/>
            <person name="Gilderthorp R."/>
            <person name="Marcello L."/>
            <person name="McQuillan J."/>
            <person name="Otto T.D."/>
            <person name="Quail M.A."/>
            <person name="Sanders M.J."/>
            <person name="van Tonder A."/>
            <person name="Ginger M.L."/>
            <person name="Field M.C."/>
            <person name="Barry J.D."/>
            <person name="Hertz-Fowler C."/>
            <person name="Berriman M."/>
        </authorList>
    </citation>
    <scope>NUCLEOTIDE SEQUENCE</scope>
    <source>
        <strain evidence="4">IL3000</strain>
    </source>
</reference>
<dbReference type="GO" id="GO:0036064">
    <property type="term" value="C:ciliary basal body"/>
    <property type="evidence" value="ECO:0007669"/>
    <property type="project" value="TreeGrafter"/>
</dbReference>
<evidence type="ECO:0000259" key="3">
    <source>
        <dbReference type="Pfam" id="PF23743"/>
    </source>
</evidence>
<dbReference type="Pfam" id="PF23361">
    <property type="entry name" value="BBS7_pf"/>
    <property type="match status" value="1"/>
</dbReference>